<gene>
    <name evidence="2" type="ORF">GCM10022414_07810</name>
</gene>
<dbReference type="InterPro" id="IPR006441">
    <property type="entry name" value="Phage_P2_GpN"/>
</dbReference>
<comment type="caution">
    <text evidence="2">The sequence shown here is derived from an EMBL/GenBank/DDBJ whole genome shotgun (WGS) entry which is preliminary data.</text>
</comment>
<protein>
    <submittedName>
        <fullName evidence="2">Phage major capsid protein, P2 family</fullName>
    </submittedName>
</protein>
<organism evidence="2 3">
    <name type="scientific">Zhongshania borealis</name>
    <dbReference type="NCBI Taxonomy" id="889488"/>
    <lineage>
        <taxon>Bacteria</taxon>
        <taxon>Pseudomonadati</taxon>
        <taxon>Pseudomonadota</taxon>
        <taxon>Gammaproteobacteria</taxon>
        <taxon>Cellvibrionales</taxon>
        <taxon>Spongiibacteraceae</taxon>
        <taxon>Zhongshania</taxon>
    </lineage>
</organism>
<dbReference type="EMBL" id="BAABDM010000001">
    <property type="protein sequence ID" value="GAA4087493.1"/>
    <property type="molecule type" value="Genomic_DNA"/>
</dbReference>
<dbReference type="NCBIfam" id="TIGR01551">
    <property type="entry name" value="major_capsid_P2"/>
    <property type="match status" value="1"/>
</dbReference>
<evidence type="ECO:0000313" key="3">
    <source>
        <dbReference type="Proteomes" id="UP001500392"/>
    </source>
</evidence>
<proteinExistence type="predicted"/>
<dbReference type="RefSeq" id="WP_344932530.1">
    <property type="nucleotide sequence ID" value="NZ_BAABDM010000001.1"/>
</dbReference>
<accession>A0ABP7WER4</accession>
<dbReference type="Pfam" id="PF05125">
    <property type="entry name" value="Phage_cap_P2"/>
    <property type="match status" value="1"/>
</dbReference>
<evidence type="ECO:0000256" key="1">
    <source>
        <dbReference type="SAM" id="MobiDB-lite"/>
    </source>
</evidence>
<sequence>MRNETRVKFNGYLGHQAKLNGIEEDTIRAGGKFTAVPTIAQTLEDRIQESSAFLQKIGFYPVTEQEGENLGLGTSSTVAGTTDTDSADRATTDPTSLNAFGYRCEQTNFDTHIKYNKLDMWAKFPDFQTRLRDAIVRQIARDRLMIGWNGTSRAATSNRSTSPLLQDVAKGWLQYVRDNDAARIMSEVVESSDAVKVGTETGYDYQNLDSLVFDAVENLLDEWHAEDTGLVAIMGRQLLADKYFPLIDGNNTPTEKIASDIIVSSKRVGGLPAVRVPFFPARSIVITTLENLSIYWQENTNRRTIVDNAKRDRVEDYQSINEDYVVEDTGAFCAVENIKLWNGTAYA</sequence>
<name>A0ABP7WER4_9GAMM</name>
<reference evidence="3" key="1">
    <citation type="journal article" date="2019" name="Int. J. Syst. Evol. Microbiol.">
        <title>The Global Catalogue of Microorganisms (GCM) 10K type strain sequencing project: providing services to taxonomists for standard genome sequencing and annotation.</title>
        <authorList>
            <consortium name="The Broad Institute Genomics Platform"/>
            <consortium name="The Broad Institute Genome Sequencing Center for Infectious Disease"/>
            <person name="Wu L."/>
            <person name="Ma J."/>
        </authorList>
    </citation>
    <scope>NUCLEOTIDE SEQUENCE [LARGE SCALE GENOMIC DNA]</scope>
    <source>
        <strain evidence="3">JCM 17304</strain>
    </source>
</reference>
<feature type="region of interest" description="Disordered" evidence="1">
    <location>
        <begin position="68"/>
        <end position="92"/>
    </location>
</feature>
<keyword evidence="3" id="KW-1185">Reference proteome</keyword>
<evidence type="ECO:0000313" key="2">
    <source>
        <dbReference type="EMBL" id="GAA4087493.1"/>
    </source>
</evidence>
<dbReference type="Proteomes" id="UP001500392">
    <property type="component" value="Unassembled WGS sequence"/>
</dbReference>